<dbReference type="InterPro" id="IPR036250">
    <property type="entry name" value="AcylCo_DH-like_C"/>
</dbReference>
<dbReference type="InterPro" id="IPR050741">
    <property type="entry name" value="Acyl-CoA_dehydrogenase"/>
</dbReference>
<dbReference type="InterPro" id="IPR037069">
    <property type="entry name" value="AcylCoA_DH/ox_N_sf"/>
</dbReference>
<dbReference type="SUPFAM" id="SSF56645">
    <property type="entry name" value="Acyl-CoA dehydrogenase NM domain-like"/>
    <property type="match status" value="1"/>
</dbReference>
<dbReference type="GO" id="GO:0005737">
    <property type="term" value="C:cytoplasm"/>
    <property type="evidence" value="ECO:0007669"/>
    <property type="project" value="TreeGrafter"/>
</dbReference>
<name>A0A381Q9K4_9ZZZZ</name>
<evidence type="ECO:0000259" key="3">
    <source>
        <dbReference type="Pfam" id="PF08028"/>
    </source>
</evidence>
<dbReference type="InterPro" id="IPR046373">
    <property type="entry name" value="Acyl-CoA_Oxase/DH_mid-dom_sf"/>
</dbReference>
<dbReference type="PANTHER" id="PTHR48083:SF2">
    <property type="entry name" value="MEDIUM-CHAIN SPECIFIC ACYL-COA DEHYDROGENASE, MITOCHONDRIAL"/>
    <property type="match status" value="1"/>
</dbReference>
<dbReference type="EMBL" id="UINC01001261">
    <property type="protein sequence ID" value="SUZ76001.1"/>
    <property type="molecule type" value="Genomic_DNA"/>
</dbReference>
<dbReference type="AlphaFoldDB" id="A0A381Q9K4"/>
<evidence type="ECO:0000313" key="4">
    <source>
        <dbReference type="EMBL" id="SUZ76001.1"/>
    </source>
</evidence>
<dbReference type="SUPFAM" id="SSF47203">
    <property type="entry name" value="Acyl-CoA dehydrogenase C-terminal domain-like"/>
    <property type="match status" value="1"/>
</dbReference>
<dbReference type="InterPro" id="IPR009100">
    <property type="entry name" value="AcylCoA_DH/oxidase_NM_dom_sf"/>
</dbReference>
<organism evidence="4">
    <name type="scientific">marine metagenome</name>
    <dbReference type="NCBI Taxonomy" id="408172"/>
    <lineage>
        <taxon>unclassified sequences</taxon>
        <taxon>metagenomes</taxon>
        <taxon>ecological metagenomes</taxon>
    </lineage>
</organism>
<dbReference type="GO" id="GO:0033539">
    <property type="term" value="P:fatty acid beta-oxidation using acyl-CoA dehydrogenase"/>
    <property type="evidence" value="ECO:0007669"/>
    <property type="project" value="TreeGrafter"/>
</dbReference>
<dbReference type="PIRSF" id="PIRSF016578">
    <property type="entry name" value="HsaA"/>
    <property type="match status" value="1"/>
</dbReference>
<accession>A0A381Q9K4</accession>
<proteinExistence type="predicted"/>
<feature type="coiled-coil region" evidence="2">
    <location>
        <begin position="1"/>
        <end position="28"/>
    </location>
</feature>
<sequence length="375" mass="39687">MRNIEGLLEEINARHADLDETAEEAERLNAAPPALVDLMRDLRVPLVKVPSEIGGDELSMASQLRYFEALSYSNPTAGWTGFNHAGAAGMCAAKLSDAGIDVVFGSGAVPFFGAVAAPSGVFSFADGGIKLSGHYRYVSGAGHAEWFLLAGIESGEGSSVRLAAVRADEVSLSDNWDVMALKGTGSVDVTLEDVLVPDHLLADPTAKPVRGGPMYTVGYQTYVAGENLGFSIGVCQRLVDEITRYATSKFRATDGRLADRGAFQYELGKTQLAVQAARAFGSVELAAADARCTSNNGLDSAEEQKVVATLAFCTETAVNAVSHLYHFAGAGAIFNSSVLQRCFRDAHGSVMHHVASNIAYDKYGKSLLAPLDPQE</sequence>
<dbReference type="PANTHER" id="PTHR48083">
    <property type="entry name" value="MEDIUM-CHAIN SPECIFIC ACYL-COA DEHYDROGENASE, MITOCHONDRIAL-RELATED"/>
    <property type="match status" value="1"/>
</dbReference>
<feature type="domain" description="Acyl-CoA dehydrogenase C-terminal" evidence="3">
    <location>
        <begin position="231"/>
        <end position="355"/>
    </location>
</feature>
<dbReference type="Pfam" id="PF08028">
    <property type="entry name" value="Acyl-CoA_dh_2"/>
    <property type="match status" value="1"/>
</dbReference>
<dbReference type="InterPro" id="IPR013107">
    <property type="entry name" value="Acyl-CoA_DH_C"/>
</dbReference>
<keyword evidence="1" id="KW-0560">Oxidoreductase</keyword>
<evidence type="ECO:0000256" key="2">
    <source>
        <dbReference type="SAM" id="Coils"/>
    </source>
</evidence>
<dbReference type="Gene3D" id="1.10.540.10">
    <property type="entry name" value="Acyl-CoA dehydrogenase/oxidase, N-terminal domain"/>
    <property type="match status" value="1"/>
</dbReference>
<reference evidence="4" key="1">
    <citation type="submission" date="2018-05" db="EMBL/GenBank/DDBJ databases">
        <authorList>
            <person name="Lanie J.A."/>
            <person name="Ng W.-L."/>
            <person name="Kazmierczak K.M."/>
            <person name="Andrzejewski T.M."/>
            <person name="Davidsen T.M."/>
            <person name="Wayne K.J."/>
            <person name="Tettelin H."/>
            <person name="Glass J.I."/>
            <person name="Rusch D."/>
            <person name="Podicherti R."/>
            <person name="Tsui H.-C.T."/>
            <person name="Winkler M.E."/>
        </authorList>
    </citation>
    <scope>NUCLEOTIDE SEQUENCE</scope>
</reference>
<evidence type="ECO:0000256" key="1">
    <source>
        <dbReference type="ARBA" id="ARBA00023002"/>
    </source>
</evidence>
<dbReference type="GO" id="GO:0050660">
    <property type="term" value="F:flavin adenine dinucleotide binding"/>
    <property type="evidence" value="ECO:0007669"/>
    <property type="project" value="InterPro"/>
</dbReference>
<gene>
    <name evidence="4" type="ORF">METZ01_LOCUS28855</name>
</gene>
<protein>
    <recommendedName>
        <fullName evidence="3">Acyl-CoA dehydrogenase C-terminal domain-containing protein</fullName>
    </recommendedName>
</protein>
<keyword evidence="2" id="KW-0175">Coiled coil</keyword>
<dbReference type="Gene3D" id="1.20.140.10">
    <property type="entry name" value="Butyryl-CoA Dehydrogenase, subunit A, domain 3"/>
    <property type="match status" value="1"/>
</dbReference>
<dbReference type="Gene3D" id="2.40.110.10">
    <property type="entry name" value="Butyryl-CoA Dehydrogenase, subunit A, domain 2"/>
    <property type="match status" value="1"/>
</dbReference>
<dbReference type="GO" id="GO:0003995">
    <property type="term" value="F:acyl-CoA dehydrogenase activity"/>
    <property type="evidence" value="ECO:0007669"/>
    <property type="project" value="TreeGrafter"/>
</dbReference>